<organism evidence="1 2">
    <name type="scientific">Tersicoccus solisilvae</name>
    <dbReference type="NCBI Taxonomy" id="1882339"/>
    <lineage>
        <taxon>Bacteria</taxon>
        <taxon>Bacillati</taxon>
        <taxon>Actinomycetota</taxon>
        <taxon>Actinomycetes</taxon>
        <taxon>Micrococcales</taxon>
        <taxon>Micrococcaceae</taxon>
        <taxon>Tersicoccus</taxon>
    </lineage>
</organism>
<gene>
    <name evidence="1" type="ORF">GCM10011512_05350</name>
</gene>
<reference evidence="2" key="1">
    <citation type="journal article" date="2019" name="Int. J. Syst. Evol. Microbiol.">
        <title>The Global Catalogue of Microorganisms (GCM) 10K type strain sequencing project: providing services to taxonomists for standard genome sequencing and annotation.</title>
        <authorList>
            <consortium name="The Broad Institute Genomics Platform"/>
            <consortium name="The Broad Institute Genome Sequencing Center for Infectious Disease"/>
            <person name="Wu L."/>
            <person name="Ma J."/>
        </authorList>
    </citation>
    <scope>NUCLEOTIDE SEQUENCE [LARGE SCALE GENOMIC DNA]</scope>
    <source>
        <strain evidence="2">CGMCC 1.15480</strain>
    </source>
</reference>
<protein>
    <submittedName>
        <fullName evidence="1">Uncharacterized protein</fullName>
    </submittedName>
</protein>
<sequence length="51" mass="5360">MDDDTYLDGTVVGATAIQCKAGSAEGRVAVTKDLKVIGILMVTPKHGRLPF</sequence>
<name>A0ABQ1NNL7_9MICC</name>
<dbReference type="Proteomes" id="UP000597761">
    <property type="component" value="Unassembled WGS sequence"/>
</dbReference>
<proteinExistence type="predicted"/>
<comment type="caution">
    <text evidence="1">The sequence shown here is derived from an EMBL/GenBank/DDBJ whole genome shotgun (WGS) entry which is preliminary data.</text>
</comment>
<accession>A0ABQ1NNL7</accession>
<evidence type="ECO:0000313" key="1">
    <source>
        <dbReference type="EMBL" id="GGC81576.1"/>
    </source>
</evidence>
<evidence type="ECO:0000313" key="2">
    <source>
        <dbReference type="Proteomes" id="UP000597761"/>
    </source>
</evidence>
<dbReference type="EMBL" id="BMJI01000001">
    <property type="protein sequence ID" value="GGC81576.1"/>
    <property type="molecule type" value="Genomic_DNA"/>
</dbReference>
<dbReference type="RefSeq" id="WP_188665906.1">
    <property type="nucleotide sequence ID" value="NZ_BMJI01000001.1"/>
</dbReference>
<keyword evidence="2" id="KW-1185">Reference proteome</keyword>